<reference evidence="2" key="1">
    <citation type="submission" date="2023-03" db="EMBL/GenBank/DDBJ databases">
        <title>Massive genome expansion in bonnet fungi (Mycena s.s.) driven by repeated elements and novel gene families across ecological guilds.</title>
        <authorList>
            <consortium name="Lawrence Berkeley National Laboratory"/>
            <person name="Harder C.B."/>
            <person name="Miyauchi S."/>
            <person name="Viragh M."/>
            <person name="Kuo A."/>
            <person name="Thoen E."/>
            <person name="Andreopoulos B."/>
            <person name="Lu D."/>
            <person name="Skrede I."/>
            <person name="Drula E."/>
            <person name="Henrissat B."/>
            <person name="Morin E."/>
            <person name="Kohler A."/>
            <person name="Barry K."/>
            <person name="LaButti K."/>
            <person name="Morin E."/>
            <person name="Salamov A."/>
            <person name="Lipzen A."/>
            <person name="Mereny Z."/>
            <person name="Hegedus B."/>
            <person name="Baldrian P."/>
            <person name="Stursova M."/>
            <person name="Weitz H."/>
            <person name="Taylor A."/>
            <person name="Grigoriev I.V."/>
            <person name="Nagy L.G."/>
            <person name="Martin F."/>
            <person name="Kauserud H."/>
        </authorList>
    </citation>
    <scope>NUCLEOTIDE SEQUENCE</scope>
    <source>
        <strain evidence="2">CBHHK173m</strain>
    </source>
</reference>
<evidence type="ECO:0000313" key="3">
    <source>
        <dbReference type="Proteomes" id="UP001222325"/>
    </source>
</evidence>
<name>A0AAD6XGI9_9AGAR</name>
<gene>
    <name evidence="2" type="ORF">B0H15DRAFT_955068</name>
</gene>
<evidence type="ECO:0000256" key="1">
    <source>
        <dbReference type="SAM" id="MobiDB-lite"/>
    </source>
</evidence>
<organism evidence="2 3">
    <name type="scientific">Mycena belliarum</name>
    <dbReference type="NCBI Taxonomy" id="1033014"/>
    <lineage>
        <taxon>Eukaryota</taxon>
        <taxon>Fungi</taxon>
        <taxon>Dikarya</taxon>
        <taxon>Basidiomycota</taxon>
        <taxon>Agaricomycotina</taxon>
        <taxon>Agaricomycetes</taxon>
        <taxon>Agaricomycetidae</taxon>
        <taxon>Agaricales</taxon>
        <taxon>Marasmiineae</taxon>
        <taxon>Mycenaceae</taxon>
        <taxon>Mycena</taxon>
    </lineage>
</organism>
<dbReference type="SUPFAM" id="SSF81383">
    <property type="entry name" value="F-box domain"/>
    <property type="match status" value="1"/>
</dbReference>
<dbReference type="Proteomes" id="UP001222325">
    <property type="component" value="Unassembled WGS sequence"/>
</dbReference>
<sequence>MPVSSVLPVTTATDVAALNLVVESTHPGTYNKKVRGIIIPTGANEPMWATVSVDVAPALLPEDIDYIPWIYFGVPTHLLPGLAVAFDVSRSSIKIKRSPTVIPVEEHDDWMEQLEFLTNAEDGPDLRRVLDTMAPQRLFATALVSEVLHKKIVTFITFISTSRVEEDSVESDVDSDTSVSSYTPSQPAMADLENGNGFRLLPPELGLQIFKELGVRERIYLAQTSRYTTALAAQDLQARATRLLSRFHLLFEEVRLMLSASAAIISGSTIPALLQSSPSFEPEDLDFFTKLGGGFEIVRYLTNTDRYHLSTFTAEYQHSIGIGRVWSLTDNEGTKINVVESLSNNPFDAVPPVL</sequence>
<dbReference type="AlphaFoldDB" id="A0AAD6XGI9"/>
<evidence type="ECO:0000313" key="2">
    <source>
        <dbReference type="EMBL" id="KAJ7077375.1"/>
    </source>
</evidence>
<dbReference type="InterPro" id="IPR036047">
    <property type="entry name" value="F-box-like_dom_sf"/>
</dbReference>
<accession>A0AAD6XGI9</accession>
<evidence type="ECO:0008006" key="4">
    <source>
        <dbReference type="Google" id="ProtNLM"/>
    </source>
</evidence>
<dbReference type="EMBL" id="JARJCN010000073">
    <property type="protein sequence ID" value="KAJ7077375.1"/>
    <property type="molecule type" value="Genomic_DNA"/>
</dbReference>
<proteinExistence type="predicted"/>
<keyword evidence="3" id="KW-1185">Reference proteome</keyword>
<protein>
    <recommendedName>
        <fullName evidence="4">F-box domain-containing protein</fullName>
    </recommendedName>
</protein>
<comment type="caution">
    <text evidence="2">The sequence shown here is derived from an EMBL/GenBank/DDBJ whole genome shotgun (WGS) entry which is preliminary data.</text>
</comment>
<feature type="region of interest" description="Disordered" evidence="1">
    <location>
        <begin position="169"/>
        <end position="189"/>
    </location>
</feature>